<proteinExistence type="predicted"/>
<dbReference type="RefSeq" id="WP_148072249.1">
    <property type="nucleotide sequence ID" value="NZ_CP042913.1"/>
</dbReference>
<dbReference type="Proteomes" id="UP000323917">
    <property type="component" value="Chromosome"/>
</dbReference>
<dbReference type="OrthoDB" id="8242744at2"/>
<keyword evidence="1" id="KW-1133">Transmembrane helix</keyword>
<organism evidence="2 3">
    <name type="scientific">Bythopirellula goksoeyrii</name>
    <dbReference type="NCBI Taxonomy" id="1400387"/>
    <lineage>
        <taxon>Bacteria</taxon>
        <taxon>Pseudomonadati</taxon>
        <taxon>Planctomycetota</taxon>
        <taxon>Planctomycetia</taxon>
        <taxon>Pirellulales</taxon>
        <taxon>Lacipirellulaceae</taxon>
        <taxon>Bythopirellula</taxon>
    </lineage>
</organism>
<sequence>MNASHAFRRFAFAFGPAFAVTYVSAFKQDIAMFTVYPTRLLSFKTTQYMQDVTSANGLPAMHWYGWMATAALGAIIIGVFAILIPDRWLPWIWQGWVWLIPLVAMLMCVYFTLPMLRN</sequence>
<protein>
    <submittedName>
        <fullName evidence="2">Uncharacterized protein</fullName>
    </submittedName>
</protein>
<dbReference type="AlphaFoldDB" id="A0A5B9Q6Z5"/>
<name>A0A5B9Q6Z5_9BACT</name>
<feature type="transmembrane region" description="Helical" evidence="1">
    <location>
        <begin position="96"/>
        <end position="116"/>
    </location>
</feature>
<reference evidence="2 3" key="1">
    <citation type="submission" date="2019-08" db="EMBL/GenBank/DDBJ databases">
        <title>Deep-cultivation of Planctomycetes and their phenomic and genomic characterization uncovers novel biology.</title>
        <authorList>
            <person name="Wiegand S."/>
            <person name="Jogler M."/>
            <person name="Boedeker C."/>
            <person name="Pinto D."/>
            <person name="Vollmers J."/>
            <person name="Rivas-Marin E."/>
            <person name="Kohn T."/>
            <person name="Peeters S.H."/>
            <person name="Heuer A."/>
            <person name="Rast P."/>
            <person name="Oberbeckmann S."/>
            <person name="Bunk B."/>
            <person name="Jeske O."/>
            <person name="Meyerdierks A."/>
            <person name="Storesund J.E."/>
            <person name="Kallscheuer N."/>
            <person name="Luecker S."/>
            <person name="Lage O.M."/>
            <person name="Pohl T."/>
            <person name="Merkel B.J."/>
            <person name="Hornburger P."/>
            <person name="Mueller R.-W."/>
            <person name="Bruemmer F."/>
            <person name="Labrenz M."/>
            <person name="Spormann A.M."/>
            <person name="Op den Camp H."/>
            <person name="Overmann J."/>
            <person name="Amann R."/>
            <person name="Jetten M.S.M."/>
            <person name="Mascher T."/>
            <person name="Medema M.H."/>
            <person name="Devos D.P."/>
            <person name="Kaster A.-K."/>
            <person name="Ovreas L."/>
            <person name="Rohde M."/>
            <person name="Galperin M.Y."/>
            <person name="Jogler C."/>
        </authorList>
    </citation>
    <scope>NUCLEOTIDE SEQUENCE [LARGE SCALE GENOMIC DNA]</scope>
    <source>
        <strain evidence="2 3">Pr1d</strain>
    </source>
</reference>
<feature type="transmembrane region" description="Helical" evidence="1">
    <location>
        <begin position="63"/>
        <end position="84"/>
    </location>
</feature>
<dbReference type="KEGG" id="bgok:Pr1d_07530"/>
<evidence type="ECO:0000256" key="1">
    <source>
        <dbReference type="SAM" id="Phobius"/>
    </source>
</evidence>
<evidence type="ECO:0000313" key="2">
    <source>
        <dbReference type="EMBL" id="QEG33489.1"/>
    </source>
</evidence>
<keyword evidence="1" id="KW-0812">Transmembrane</keyword>
<gene>
    <name evidence="2" type="ORF">Pr1d_07530</name>
</gene>
<evidence type="ECO:0000313" key="3">
    <source>
        <dbReference type="Proteomes" id="UP000323917"/>
    </source>
</evidence>
<keyword evidence="1" id="KW-0472">Membrane</keyword>
<keyword evidence="3" id="KW-1185">Reference proteome</keyword>
<dbReference type="EMBL" id="CP042913">
    <property type="protein sequence ID" value="QEG33489.1"/>
    <property type="molecule type" value="Genomic_DNA"/>
</dbReference>
<accession>A0A5B9Q6Z5</accession>